<keyword evidence="6" id="KW-1185">Reference proteome</keyword>
<dbReference type="SUPFAM" id="SSF51126">
    <property type="entry name" value="Pectin lyase-like"/>
    <property type="match status" value="1"/>
</dbReference>
<feature type="compositionally biased region" description="Gly residues" evidence="1">
    <location>
        <begin position="1719"/>
        <end position="1740"/>
    </location>
</feature>
<evidence type="ECO:0000313" key="5">
    <source>
        <dbReference type="EMBL" id="MBB6634426.1"/>
    </source>
</evidence>
<evidence type="ECO:0000313" key="6">
    <source>
        <dbReference type="Proteomes" id="UP000535838"/>
    </source>
</evidence>
<dbReference type="SUPFAM" id="SSF50370">
    <property type="entry name" value="Ricin B-like lectins"/>
    <property type="match status" value="4"/>
</dbReference>
<dbReference type="GO" id="GO:0030246">
    <property type="term" value="F:carbohydrate binding"/>
    <property type="evidence" value="ECO:0007669"/>
    <property type="project" value="InterPro"/>
</dbReference>
<dbReference type="Gene3D" id="2.80.10.50">
    <property type="match status" value="7"/>
</dbReference>
<dbReference type="Proteomes" id="UP000535838">
    <property type="component" value="Unassembled WGS sequence"/>
</dbReference>
<dbReference type="Gene3D" id="2.60.120.260">
    <property type="entry name" value="Galactose-binding domain-like"/>
    <property type="match status" value="2"/>
</dbReference>
<keyword evidence="2" id="KW-0732">Signal</keyword>
<dbReference type="Pfam" id="PF22816">
    <property type="entry name" value="CatAgl_D2"/>
    <property type="match status" value="1"/>
</dbReference>
<dbReference type="InterPro" id="IPR005084">
    <property type="entry name" value="CBM6"/>
</dbReference>
<dbReference type="PANTHER" id="PTHR43308:SF5">
    <property type="entry name" value="S-LAYER PROTEIN _ PEPTIDOGLYCAN ENDO-BETA-N-ACETYLGLUCOSAMINIDASE"/>
    <property type="match status" value="1"/>
</dbReference>
<dbReference type="InterPro" id="IPR055149">
    <property type="entry name" value="Agl_cat_D2"/>
</dbReference>
<dbReference type="RefSeq" id="WP_185119626.1">
    <property type="nucleotide sequence ID" value="NZ_JACJVQ010000006.1"/>
</dbReference>
<proteinExistence type="predicted"/>
<feature type="signal peptide" evidence="2">
    <location>
        <begin position="1"/>
        <end position="24"/>
    </location>
</feature>
<dbReference type="InterPro" id="IPR008979">
    <property type="entry name" value="Galactose-bd-like_sf"/>
</dbReference>
<evidence type="ECO:0000256" key="2">
    <source>
        <dbReference type="SAM" id="SignalP"/>
    </source>
</evidence>
<dbReference type="SUPFAM" id="SSF49785">
    <property type="entry name" value="Galactose-binding domain-like"/>
    <property type="match status" value="1"/>
</dbReference>
<dbReference type="PROSITE" id="PS51175">
    <property type="entry name" value="CBM6"/>
    <property type="match status" value="1"/>
</dbReference>
<dbReference type="InterPro" id="IPR011050">
    <property type="entry name" value="Pectin_lyase_fold/virulence"/>
</dbReference>
<dbReference type="Gene3D" id="2.160.20.10">
    <property type="entry name" value="Single-stranded right-handed beta-helix, Pectin lyase-like"/>
    <property type="match status" value="1"/>
</dbReference>
<feature type="domain" description="CBM6" evidence="3">
    <location>
        <begin position="1033"/>
        <end position="1151"/>
    </location>
</feature>
<evidence type="ECO:0000256" key="1">
    <source>
        <dbReference type="SAM" id="MobiDB-lite"/>
    </source>
</evidence>
<evidence type="ECO:0000259" key="4">
    <source>
        <dbReference type="PROSITE" id="PS51272"/>
    </source>
</evidence>
<feature type="domain" description="SLH" evidence="4">
    <location>
        <begin position="2007"/>
        <end position="2066"/>
    </location>
</feature>
<sequence>MALIRKLIASVLALVLLSPLGALASVSAETDSPSGGGAVSGGMAGDSEAYVRFKNQWQGTYLYEDSAGKVRYGYTAVEDPAAQWLLEEAGDGLKTIRNKATGRYLNMASVVPSDKITQPLESTDISPGLTTALWKVQDSEPGYVNVVSADFSNRVLNIQTLDGFAHVNDWAQASWGSAQWQLEPASDLAPVRIVDQWQGGYLYEADGVVKVGRPAMNDASSHWYAIDAGDGKKRLRNRATGHFVNVANVIASEDKTIPISVTELGDGAVTEWTMTASGEANVYGLAIDGYPELVLNVQSQDGFAHWNNWAQPGWGSAQWRLEPASDTLPVRLKDQWQGQYLFEQNGVVAYGTPAATDKSSQWLVESAASGTTLRNLGSGNYVVASASGEEAADVRAKSVAGTVYDTDWTMNAAVNDAGGSVSGYYTFSVPGAEGNLLNVQAQDGFAHANDWAQPTWGSAQWKLEDPLTEPEPENPDPTYIRIRNSWLQLYLYEENGIVKYGNAASGDQAAQWQLVDAGDGKTRIQNRATGHFVTLEGVDGSRAAVRAGDLAEGSTAGDWVVVDYQGLKLIRSAGDRSENESAQSYLNVENKLKTLQYGIVPRDWGSPKWEFLPVSEDASGYVRLKNGYRGSYLYEEDGIVKDGQPDLLNAASHWELKQGQQGTLIVNRATGHLITNENVGSYEDPLESLALDPTWGSVQWTVEDVDGAEAKVLRSVWKNNVLIHDEDNKGFAQASDIPANWGSAQWLLEEAPELPAELPEGFVRIQNRQTGQYLFENGRQVVRYGTPDASDASSHWSFVVGEDGNVSLVNRATGRAMSIENGRAYLETSGAIAEDSSSWRLEEAGAAGYYLLRSAAAGHDDEYIHLADGLGFAQYDLVSAESQAAQWKLENAPDEAVPPSVETDDLNGSTAVLKEKNVIRIASERSGELLAMSGTGVTYEAASSNSLSAAWIAESYNGHKRFKNVQTGLYLAANASGDALIGSAVGGERAAQWDVTDVLGYKTIRSASAPELMVAQGNGGSARWTFEPIPTTASYAASEAFASGGVALPAASDGFAGGFSGEGASLLWSVHAEEARSYAATIAYRNASGATGKLGLYVNGLKAGTLKLASTGENAGTLPVELKLREGFNTVALRYEDDSGTGLEIGSLKLAKSVYGASRGATVPYLAYELEDAATNGLLIGPGRDYGTVAAESSGRKAVRLDEEGQYAEFKAAEAANALTLRYVIPDSADGSGLNATLSLYVNGEKRQSLELSSKHSWVYGKYPYSNNPADGDAHRFYEEAHFLVGDIPAGATVRLQRDAGDSAEYYVLDLAELERAPEAYAMPDEGYRSVTEFGAAPNDGVDDSSAFRAAIATAHEQGFGLWVPAGSFDLSGGPLGVAGVTIRGAGMWHTELRGEGFMGVGSNVGVYDLLLDVGVTGRHDAEKEAGFDGAFGTGSTIQNVWIEHAKAGIWTTLSDDLTLNTDGLYVGGVRVRNTYADGIHLSTGTRNSVVEHSVLRNTGDDSIALWSDQREGTTAEQARTQNNKIRFNTVQLPYLADNVAVFGGTDNQVTDNLLADTMGYGAGIAVSTRFDPVPFGGTTRVERNTLLRTGGHEASWNQDFGAIWIFVENKPIDADILIQNNEAIDSTFQGLYVSGPNSINASGAHKVIVRNYVIDGAGTWGINVAAGVTGSVELQNVLIRNAKVGRLFSTMGDSFKLNAADPVPEPEQPDPVLVPDDGGAGNPGPGTGIGTGNPGGSGEGDASDLRKRASEGDKKLADALSDGAGVIEFAGREASGEAAAVFSSKALREAASKKPSARILVSLPNAEYELTLAQAAALLGKAADDALLELTIRELDQAMATLLNGAARREGVTPIAKGAFRFEAALHSDGETSPITNFGRLFLDRRIIVDQELDPNASTVLLFDPAAGSLRYVPALFEIAEDERTSVTIRSAHNGIFVLASSARAFADLQGHWAQKDLQLLANKRIASGDEDGRFSPNRPMTRAEFTALLVRSLGLTGTGEPVFGFADVAPGAWYAAEANAAAEFGLVQGDEAGRFRPSEEITREQMAVLLARAMELVRQSLENGSSSAVGAPPSASANLAGFADAGRVSPWAAEALNRLLSEGILNGTSETSLSPQGLATRAEGAVLLERMLKALKLL</sequence>
<feature type="compositionally biased region" description="Basic and acidic residues" evidence="1">
    <location>
        <begin position="1744"/>
        <end position="1755"/>
    </location>
</feature>
<dbReference type="CDD" id="cd14490">
    <property type="entry name" value="CBM6-CBM35-CBM36_like_1"/>
    <property type="match status" value="1"/>
</dbReference>
<feature type="chain" id="PRO_5032985807" evidence="2">
    <location>
        <begin position="25"/>
        <end position="2140"/>
    </location>
</feature>
<feature type="domain" description="SLH" evidence="4">
    <location>
        <begin position="1942"/>
        <end position="2005"/>
    </location>
</feature>
<comment type="caution">
    <text evidence="5">The sequence shown here is derived from an EMBL/GenBank/DDBJ whole genome shotgun (WGS) entry which is preliminary data.</text>
</comment>
<feature type="domain" description="SLH" evidence="4">
    <location>
        <begin position="2081"/>
        <end position="2140"/>
    </location>
</feature>
<organism evidence="5 6">
    <name type="scientific">Cohnella thailandensis</name>
    <dbReference type="NCBI Taxonomy" id="557557"/>
    <lineage>
        <taxon>Bacteria</taxon>
        <taxon>Bacillati</taxon>
        <taxon>Bacillota</taxon>
        <taxon>Bacilli</taxon>
        <taxon>Bacillales</taxon>
        <taxon>Paenibacillaceae</taxon>
        <taxon>Cohnella</taxon>
    </lineage>
</organism>
<dbReference type="InterPro" id="IPR033801">
    <property type="entry name" value="CBM6-CBM35-CBM36-like_1"/>
</dbReference>
<reference evidence="5 6" key="1">
    <citation type="submission" date="2020-08" db="EMBL/GenBank/DDBJ databases">
        <title>Cohnella phylogeny.</title>
        <authorList>
            <person name="Dunlap C."/>
        </authorList>
    </citation>
    <scope>NUCLEOTIDE SEQUENCE [LARGE SCALE GENOMIC DNA]</scope>
    <source>
        <strain evidence="5 6">DSM 25241</strain>
    </source>
</reference>
<dbReference type="PROSITE" id="PS51272">
    <property type="entry name" value="SLH"/>
    <property type="match status" value="3"/>
</dbReference>
<dbReference type="EMBL" id="JACJVQ010000006">
    <property type="protein sequence ID" value="MBB6634426.1"/>
    <property type="molecule type" value="Genomic_DNA"/>
</dbReference>
<dbReference type="InterPro" id="IPR012334">
    <property type="entry name" value="Pectin_lyas_fold"/>
</dbReference>
<evidence type="ECO:0000259" key="3">
    <source>
        <dbReference type="PROSITE" id="PS51175"/>
    </source>
</evidence>
<dbReference type="InterPro" id="IPR001119">
    <property type="entry name" value="SLH_dom"/>
</dbReference>
<dbReference type="CDD" id="cd23432">
    <property type="entry name" value="beta-trefoil_Ricin_EndoBetaGal-like"/>
    <property type="match status" value="6"/>
</dbReference>
<dbReference type="InterPro" id="IPR035992">
    <property type="entry name" value="Ricin_B-like_lectins"/>
</dbReference>
<dbReference type="InterPro" id="IPR051465">
    <property type="entry name" value="Cell_Envelope_Struct_Comp"/>
</dbReference>
<gene>
    <name evidence="5" type="ORF">H7B67_09905</name>
</gene>
<accession>A0A841SV00</accession>
<dbReference type="SMART" id="SM00710">
    <property type="entry name" value="PbH1"/>
    <property type="match status" value="6"/>
</dbReference>
<dbReference type="PANTHER" id="PTHR43308">
    <property type="entry name" value="OUTER MEMBRANE PROTEIN ALPHA-RELATED"/>
    <property type="match status" value="1"/>
</dbReference>
<dbReference type="Pfam" id="PF00395">
    <property type="entry name" value="SLH"/>
    <property type="match status" value="3"/>
</dbReference>
<feature type="region of interest" description="Disordered" evidence="1">
    <location>
        <begin position="1699"/>
        <end position="1755"/>
    </location>
</feature>
<name>A0A841SV00_9BACL</name>
<dbReference type="Pfam" id="PF22815">
    <property type="entry name" value="CatAgl_D1"/>
    <property type="match status" value="1"/>
</dbReference>
<protein>
    <submittedName>
        <fullName evidence="5">RICIN domain-containing protein</fullName>
    </submittedName>
</protein>
<dbReference type="InterPro" id="IPR006626">
    <property type="entry name" value="PbH1"/>
</dbReference>